<evidence type="ECO:0000256" key="1">
    <source>
        <dbReference type="SAM" id="MobiDB-lite"/>
    </source>
</evidence>
<sequence>MPQGDTCQNQTNSPGDTQPITRKEVVFPIGTTYLFDVDVIDNHIYNLSKQVLELYVKIRLHHMAKERNQELVKDKVRSVLSRVIIYKNQ</sequence>
<protein>
    <submittedName>
        <fullName evidence="2">Uncharacterized protein</fullName>
    </submittedName>
</protein>
<name>A0A131YFZ6_RHIAP</name>
<proteinExistence type="predicted"/>
<organism evidence="2">
    <name type="scientific">Rhipicephalus appendiculatus</name>
    <name type="common">Brown ear tick</name>
    <dbReference type="NCBI Taxonomy" id="34631"/>
    <lineage>
        <taxon>Eukaryota</taxon>
        <taxon>Metazoa</taxon>
        <taxon>Ecdysozoa</taxon>
        <taxon>Arthropoda</taxon>
        <taxon>Chelicerata</taxon>
        <taxon>Arachnida</taxon>
        <taxon>Acari</taxon>
        <taxon>Parasitiformes</taxon>
        <taxon>Ixodida</taxon>
        <taxon>Ixodoidea</taxon>
        <taxon>Ixodidae</taxon>
        <taxon>Rhipicephalinae</taxon>
        <taxon>Rhipicephalus</taxon>
        <taxon>Rhipicephalus</taxon>
    </lineage>
</organism>
<reference evidence="2" key="1">
    <citation type="journal article" date="2016" name="Ticks Tick Borne Dis.">
        <title>De novo assembly and annotation of the salivary gland transcriptome of Rhipicephalus appendiculatus male and female ticks during blood feeding.</title>
        <authorList>
            <person name="de Castro M.H."/>
            <person name="de Klerk D."/>
            <person name="Pienaar R."/>
            <person name="Latif A.A."/>
            <person name="Rees D.J."/>
            <person name="Mans B.J."/>
        </authorList>
    </citation>
    <scope>NUCLEOTIDE SEQUENCE</scope>
    <source>
        <tissue evidence="2">Salivary glands</tissue>
    </source>
</reference>
<accession>A0A131YFZ6</accession>
<dbReference type="EMBL" id="GEDV01011541">
    <property type="protein sequence ID" value="JAP77016.1"/>
    <property type="molecule type" value="Transcribed_RNA"/>
</dbReference>
<feature type="region of interest" description="Disordered" evidence="1">
    <location>
        <begin position="1"/>
        <end position="21"/>
    </location>
</feature>
<evidence type="ECO:0000313" key="2">
    <source>
        <dbReference type="EMBL" id="JAP77016.1"/>
    </source>
</evidence>
<feature type="compositionally biased region" description="Polar residues" evidence="1">
    <location>
        <begin position="1"/>
        <end position="20"/>
    </location>
</feature>
<dbReference type="AlphaFoldDB" id="A0A131YFZ6"/>